<feature type="transmembrane region" description="Helical" evidence="6">
    <location>
        <begin position="419"/>
        <end position="437"/>
    </location>
</feature>
<evidence type="ECO:0000256" key="5">
    <source>
        <dbReference type="SAM" id="MobiDB-lite"/>
    </source>
</evidence>
<name>G4TSE5_SERID</name>
<keyword evidence="3 6" id="KW-1133">Transmembrane helix</keyword>
<dbReference type="PANTHER" id="PTHR10924">
    <property type="entry name" value="MAJOR FACILITATOR SUPERFAMILY PROTEIN-RELATED"/>
    <property type="match status" value="1"/>
</dbReference>
<protein>
    <recommendedName>
        <fullName evidence="9">MFS general substrate transporter</fullName>
    </recommendedName>
</protein>
<dbReference type="InterPro" id="IPR036259">
    <property type="entry name" value="MFS_trans_sf"/>
</dbReference>
<evidence type="ECO:0000313" key="8">
    <source>
        <dbReference type="Proteomes" id="UP000007148"/>
    </source>
</evidence>
<keyword evidence="4 6" id="KW-0472">Membrane</keyword>
<accession>G4TSE5</accession>
<evidence type="ECO:0000256" key="1">
    <source>
        <dbReference type="ARBA" id="ARBA00004141"/>
    </source>
</evidence>
<feature type="transmembrane region" description="Helical" evidence="6">
    <location>
        <begin position="285"/>
        <end position="303"/>
    </location>
</feature>
<reference evidence="7 8" key="1">
    <citation type="journal article" date="2011" name="PLoS Pathog.">
        <title>Endophytic Life Strategies Decoded by Genome and Transcriptome Analyses of the Mutualistic Root Symbiont Piriformospora indica.</title>
        <authorList>
            <person name="Zuccaro A."/>
            <person name="Lahrmann U."/>
            <person name="Guldener U."/>
            <person name="Langen G."/>
            <person name="Pfiffi S."/>
            <person name="Biedenkopf D."/>
            <person name="Wong P."/>
            <person name="Samans B."/>
            <person name="Grimm C."/>
            <person name="Basiewicz M."/>
            <person name="Murat C."/>
            <person name="Martin F."/>
            <person name="Kogel K.H."/>
        </authorList>
    </citation>
    <scope>NUCLEOTIDE SEQUENCE [LARGE SCALE GENOMIC DNA]</scope>
    <source>
        <strain evidence="7 8">DSM 11827</strain>
    </source>
</reference>
<feature type="transmembrane region" description="Helical" evidence="6">
    <location>
        <begin position="512"/>
        <end position="529"/>
    </location>
</feature>
<evidence type="ECO:0000256" key="6">
    <source>
        <dbReference type="SAM" id="Phobius"/>
    </source>
</evidence>
<dbReference type="eggNOG" id="KOG2563">
    <property type="taxonomic scope" value="Eukaryota"/>
</dbReference>
<feature type="transmembrane region" description="Helical" evidence="6">
    <location>
        <begin position="190"/>
        <end position="207"/>
    </location>
</feature>
<dbReference type="Pfam" id="PF07690">
    <property type="entry name" value="MFS_1"/>
    <property type="match status" value="1"/>
</dbReference>
<feature type="region of interest" description="Disordered" evidence="5">
    <location>
        <begin position="1"/>
        <end position="25"/>
    </location>
</feature>
<feature type="transmembrane region" description="Helical" evidence="6">
    <location>
        <begin position="476"/>
        <end position="496"/>
    </location>
</feature>
<dbReference type="InterPro" id="IPR011701">
    <property type="entry name" value="MFS"/>
</dbReference>
<comment type="subcellular location">
    <subcellularLocation>
        <location evidence="1">Membrane</location>
        <topology evidence="1">Multi-pass membrane protein</topology>
    </subcellularLocation>
</comment>
<dbReference type="InterPro" id="IPR049680">
    <property type="entry name" value="FLVCR1-2_SLC49-like"/>
</dbReference>
<dbReference type="HOGENOM" id="CLU_023132_2_0_1"/>
<feature type="transmembrane region" description="Helical" evidence="6">
    <location>
        <begin position="351"/>
        <end position="372"/>
    </location>
</feature>
<evidence type="ECO:0000313" key="7">
    <source>
        <dbReference type="EMBL" id="CCA74238.1"/>
    </source>
</evidence>
<evidence type="ECO:0000256" key="2">
    <source>
        <dbReference type="ARBA" id="ARBA00022692"/>
    </source>
</evidence>
<gene>
    <name evidence="7" type="ORF">PIIN_08191</name>
</gene>
<dbReference type="Gene3D" id="1.20.1250.20">
    <property type="entry name" value="MFS general substrate transporter like domains"/>
    <property type="match status" value="2"/>
</dbReference>
<dbReference type="PANTHER" id="PTHR10924:SF6">
    <property type="entry name" value="SOLUTE CARRIER FAMILY 49 MEMBER A3"/>
    <property type="match status" value="1"/>
</dbReference>
<dbReference type="OrthoDB" id="422206at2759"/>
<dbReference type="GO" id="GO:0016020">
    <property type="term" value="C:membrane"/>
    <property type="evidence" value="ECO:0007669"/>
    <property type="project" value="UniProtKB-SubCell"/>
</dbReference>
<feature type="transmembrane region" description="Helical" evidence="6">
    <location>
        <begin position="219"/>
        <end position="237"/>
    </location>
</feature>
<dbReference type="GO" id="GO:0022857">
    <property type="term" value="F:transmembrane transporter activity"/>
    <property type="evidence" value="ECO:0007669"/>
    <property type="project" value="InterPro"/>
</dbReference>
<keyword evidence="8" id="KW-1185">Reference proteome</keyword>
<evidence type="ECO:0008006" key="9">
    <source>
        <dbReference type="Google" id="ProtNLM"/>
    </source>
</evidence>
<comment type="caution">
    <text evidence="7">The sequence shown here is derived from an EMBL/GenBank/DDBJ whole genome shotgun (WGS) entry which is preliminary data.</text>
</comment>
<organism evidence="7 8">
    <name type="scientific">Serendipita indica (strain DSM 11827)</name>
    <name type="common">Root endophyte fungus</name>
    <name type="synonym">Piriformospora indica</name>
    <dbReference type="NCBI Taxonomy" id="1109443"/>
    <lineage>
        <taxon>Eukaryota</taxon>
        <taxon>Fungi</taxon>
        <taxon>Dikarya</taxon>
        <taxon>Basidiomycota</taxon>
        <taxon>Agaricomycotina</taxon>
        <taxon>Agaricomycetes</taxon>
        <taxon>Sebacinales</taxon>
        <taxon>Serendipitaceae</taxon>
        <taxon>Serendipita</taxon>
    </lineage>
</organism>
<dbReference type="SUPFAM" id="SSF103473">
    <property type="entry name" value="MFS general substrate transporter"/>
    <property type="match status" value="1"/>
</dbReference>
<feature type="transmembrane region" description="Helical" evidence="6">
    <location>
        <begin position="257"/>
        <end position="279"/>
    </location>
</feature>
<keyword evidence="2 6" id="KW-0812">Transmembrane</keyword>
<dbReference type="AlphaFoldDB" id="G4TSE5"/>
<evidence type="ECO:0000256" key="4">
    <source>
        <dbReference type="ARBA" id="ARBA00023136"/>
    </source>
</evidence>
<sequence>MCAKTLNLKSRMPASATAGPANRNGLDRMATKKRLSYLNPATLQGSVEELSFLSSLSMATRSPSEPGLDKSKTRSNLSQLVTVDRIVEKKKSEPALVSLSGDEHVMDAQEQSTPVYKLYRRRWLGLISMVVLNVVAAMNWIWFSAIATSTAGAFDISLSQVNWLGQVVNLIYLPMALSIPSLIKIFGIRNTCFGAAVSLLLASWMRYAGASKALSSEGSYAFLIVGQIFAGFAQPVFQVLGPKFSETWFDLKSRTTATMIIAVSNPIGSALGQLIPPFISTPRASLLVLAVTTTAAIGTVAFIQEAPPTPPTYAGSRPSPPIMDTISAFLGRHQSSDPEAPSFTKTERIDFLILVMGFGTVVGAISGFSILTNQIAPVGYSEETAGFVGAALLLMGLLAGIITSPLFDRVLTHHLARSLHILLPPLAACWIGLIFAIQPNNPVPIYVVAGLIGVLGFILLPVSLELGCEVTRNAEVSSSIMWMSGNLWTLVFVLAADSLRDRAEPHGLRKELILIATVVSVATSFIFFLKGHQTRRQIDMEKSREANNIISL</sequence>
<feature type="transmembrane region" description="Helical" evidence="6">
    <location>
        <begin position="443"/>
        <end position="464"/>
    </location>
</feature>
<feature type="transmembrane region" description="Helical" evidence="6">
    <location>
        <begin position="123"/>
        <end position="143"/>
    </location>
</feature>
<dbReference type="OMA" id="STICWTG"/>
<proteinExistence type="predicted"/>
<evidence type="ECO:0000256" key="3">
    <source>
        <dbReference type="ARBA" id="ARBA00022989"/>
    </source>
</evidence>
<dbReference type="Proteomes" id="UP000007148">
    <property type="component" value="Unassembled WGS sequence"/>
</dbReference>
<dbReference type="EMBL" id="CAFZ01000292">
    <property type="protein sequence ID" value="CCA74238.1"/>
    <property type="molecule type" value="Genomic_DNA"/>
</dbReference>
<feature type="transmembrane region" description="Helical" evidence="6">
    <location>
        <begin position="163"/>
        <end position="183"/>
    </location>
</feature>
<dbReference type="InParanoid" id="G4TSE5"/>
<feature type="transmembrane region" description="Helical" evidence="6">
    <location>
        <begin position="384"/>
        <end position="407"/>
    </location>
</feature>